<feature type="region of interest" description="Disordered" evidence="1">
    <location>
        <begin position="487"/>
        <end position="506"/>
    </location>
</feature>
<feature type="domain" description="Subtelomeric hrmA-associated cluster protein AFUB-079030/YDR124W-like helical bundle" evidence="2">
    <location>
        <begin position="208"/>
        <end position="352"/>
    </location>
</feature>
<dbReference type="Pfam" id="PF11001">
    <property type="entry name" value="AFUB_07903_YDR124W_hel"/>
    <property type="match status" value="1"/>
</dbReference>
<feature type="region of interest" description="Disordered" evidence="1">
    <location>
        <begin position="521"/>
        <end position="544"/>
    </location>
</feature>
<evidence type="ECO:0000313" key="3">
    <source>
        <dbReference type="EMBL" id="OAQ67977.1"/>
    </source>
</evidence>
<keyword evidence="4" id="KW-1185">Reference proteome</keyword>
<dbReference type="OrthoDB" id="5338458at2759"/>
<dbReference type="PANTHER" id="PTHR36102:SF1">
    <property type="entry name" value="YDR124W-LIKE HELICAL BUNDLE DOMAIN-CONTAINING PROTEIN"/>
    <property type="match status" value="1"/>
</dbReference>
<feature type="compositionally biased region" description="Basic and acidic residues" evidence="1">
    <location>
        <begin position="388"/>
        <end position="400"/>
    </location>
</feature>
<accession>A0A179FRI6</accession>
<feature type="compositionally biased region" description="Basic and acidic residues" evidence="1">
    <location>
        <begin position="160"/>
        <end position="169"/>
    </location>
</feature>
<evidence type="ECO:0000256" key="1">
    <source>
        <dbReference type="SAM" id="MobiDB-lite"/>
    </source>
</evidence>
<dbReference type="KEGG" id="pchm:VFPPC_04297"/>
<organism evidence="3 4">
    <name type="scientific">Pochonia chlamydosporia 170</name>
    <dbReference type="NCBI Taxonomy" id="1380566"/>
    <lineage>
        <taxon>Eukaryota</taxon>
        <taxon>Fungi</taxon>
        <taxon>Dikarya</taxon>
        <taxon>Ascomycota</taxon>
        <taxon>Pezizomycotina</taxon>
        <taxon>Sordariomycetes</taxon>
        <taxon>Hypocreomycetidae</taxon>
        <taxon>Hypocreales</taxon>
        <taxon>Clavicipitaceae</taxon>
        <taxon>Pochonia</taxon>
    </lineage>
</organism>
<dbReference type="GeneID" id="28847665"/>
<feature type="region of interest" description="Disordered" evidence="1">
    <location>
        <begin position="382"/>
        <end position="443"/>
    </location>
</feature>
<dbReference type="EMBL" id="LSBJ02000003">
    <property type="protein sequence ID" value="OAQ67977.1"/>
    <property type="molecule type" value="Genomic_DNA"/>
</dbReference>
<gene>
    <name evidence="3" type="ORF">VFPPC_04297</name>
</gene>
<evidence type="ECO:0000259" key="2">
    <source>
        <dbReference type="Pfam" id="PF11001"/>
    </source>
</evidence>
<dbReference type="PANTHER" id="PTHR36102">
    <property type="entry name" value="CHROMOSOME 10, WHOLE GENOME SHOTGUN SEQUENCE"/>
    <property type="match status" value="1"/>
</dbReference>
<dbReference type="RefSeq" id="XP_018144827.1">
    <property type="nucleotide sequence ID" value="XM_018283671.1"/>
</dbReference>
<dbReference type="Proteomes" id="UP000078397">
    <property type="component" value="Unassembled WGS sequence"/>
</dbReference>
<dbReference type="STRING" id="1380566.A0A179FRI6"/>
<protein>
    <submittedName>
        <fullName evidence="3">Kinesin</fullName>
    </submittedName>
</protein>
<feature type="region of interest" description="Disordered" evidence="1">
    <location>
        <begin position="1"/>
        <end position="54"/>
    </location>
</feature>
<feature type="region of interest" description="Disordered" evidence="1">
    <location>
        <begin position="156"/>
        <end position="202"/>
    </location>
</feature>
<dbReference type="AlphaFoldDB" id="A0A179FRI6"/>
<name>A0A179FRI6_METCM</name>
<comment type="caution">
    <text evidence="3">The sequence shown here is derived from an EMBL/GenBank/DDBJ whole genome shotgun (WGS) entry which is preliminary data.</text>
</comment>
<sequence length="623" mass="70190">MVRPYPREEFPRQPSFQQQCFPPATRHASFSQERYAGDAVQRSDSFPQDRYGIDPSDGRFQEAYDLHRRQPPIQIDEALRSHCGIAAKQYFVAALCEDGKSMTFLSPSQKLNDATIRQFFDMNKFQQVMARVDAGADPMLDDGLAFEDGSFNRTGFGRMRPTDRRRSSIFDDWEGPTRSARKRPRPRHPINEEDDVPMTVSSRKGIKVGDADAVWSFYEQRFKNCQQTACKLIAKAWVKAVEPKKQSTHPYTGSDEKAPDWWPKPWGPTKDDKVRHKEPDHLYKRERVHLLAHILRLVVEPNAKQHTDIQKLGLNVKKLEETTYEALSSFFMDNDTNAKKRPYLSEIFKMARQEERFKNGEIDGSTEVYVMAEDKVPENYASDNEDAAFPKEEDDHEVPRPKVNTQQQQQQQQHCVVQTPTTGPSSAQSLHGGHGPFIGELPVRGTSFNPTMLPADLASQPHNFVDSSGITVTDQATVTAPNGALTLDMVTSPHDTSRRASVFSEYTSPGGSNIYAQQWQQTGSTGPGQASMYAYTPAPNNAQQPPFMSQSVPMNTNQPFMGGTFEGSPRPEYDANGAPMFRTGEISHAPVNQAQSYYVPNDNRNGLRVMAQVVDSVPRSQMQ</sequence>
<dbReference type="InterPro" id="IPR047092">
    <property type="entry name" value="AFUB_07903/YDR124W-like_hel"/>
</dbReference>
<evidence type="ECO:0000313" key="4">
    <source>
        <dbReference type="Proteomes" id="UP000078397"/>
    </source>
</evidence>
<proteinExistence type="predicted"/>
<dbReference type="InterPro" id="IPR021264">
    <property type="entry name" value="AFUB_079030/YDR124W-like"/>
</dbReference>
<feature type="compositionally biased region" description="Basic and acidic residues" evidence="1">
    <location>
        <begin position="1"/>
        <end position="11"/>
    </location>
</feature>
<reference evidence="3 4" key="1">
    <citation type="journal article" date="2016" name="PLoS Pathog.">
        <title>Biosynthesis of antibiotic leucinostatins in bio-control fungus Purpureocillium lilacinum and their inhibition on phytophthora revealed by genome mining.</title>
        <authorList>
            <person name="Wang G."/>
            <person name="Liu Z."/>
            <person name="Lin R."/>
            <person name="Li E."/>
            <person name="Mao Z."/>
            <person name="Ling J."/>
            <person name="Yang Y."/>
            <person name="Yin W.B."/>
            <person name="Xie B."/>
        </authorList>
    </citation>
    <scope>NUCLEOTIDE SEQUENCE [LARGE SCALE GENOMIC DNA]</scope>
    <source>
        <strain evidence="3">170</strain>
    </source>
</reference>
<feature type="compositionally biased region" description="Polar residues" evidence="1">
    <location>
        <begin position="414"/>
        <end position="429"/>
    </location>
</feature>
<feature type="compositionally biased region" description="Basic residues" evidence="1">
    <location>
        <begin position="179"/>
        <end position="188"/>
    </location>
</feature>